<proteinExistence type="predicted"/>
<protein>
    <submittedName>
        <fullName evidence="2">Amino-oxidase</fullName>
    </submittedName>
</protein>
<gene>
    <name evidence="2" type="ORF">XM38_018370</name>
</gene>
<dbReference type="GO" id="GO:0016491">
    <property type="term" value="F:oxidoreductase activity"/>
    <property type="evidence" value="ECO:0007669"/>
    <property type="project" value="InterPro"/>
</dbReference>
<evidence type="ECO:0000259" key="1">
    <source>
        <dbReference type="Pfam" id="PF01593"/>
    </source>
</evidence>
<dbReference type="InterPro" id="IPR002937">
    <property type="entry name" value="Amino_oxidase"/>
</dbReference>
<reference evidence="2 3" key="1">
    <citation type="journal article" date="2016" name="Biochim. Biophys. Acta">
        <title>Characterization of red-shifted phycobilisomes isolated from the chlorophyll f-containing cyanobacterium Halomicronema hongdechloris.</title>
        <authorList>
            <person name="Li Y."/>
            <person name="Lin Y."/>
            <person name="Garvey C.J."/>
            <person name="Birch D."/>
            <person name="Corkery R.W."/>
            <person name="Loughlin P.C."/>
            <person name="Scheer H."/>
            <person name="Willows R.D."/>
            <person name="Chen M."/>
        </authorList>
    </citation>
    <scope>NUCLEOTIDE SEQUENCE [LARGE SCALE GENOMIC DNA]</scope>
    <source>
        <strain evidence="2 3">C2206</strain>
    </source>
</reference>
<evidence type="ECO:0000313" key="2">
    <source>
        <dbReference type="EMBL" id="ASC70889.1"/>
    </source>
</evidence>
<dbReference type="Pfam" id="PF01593">
    <property type="entry name" value="Amino_oxidase"/>
    <property type="match status" value="1"/>
</dbReference>
<feature type="domain" description="Amine oxidase" evidence="1">
    <location>
        <begin position="28"/>
        <end position="132"/>
    </location>
</feature>
<dbReference type="Proteomes" id="UP000191901">
    <property type="component" value="Chromosome"/>
</dbReference>
<dbReference type="EMBL" id="CP021983">
    <property type="protein sequence ID" value="ASC70889.1"/>
    <property type="molecule type" value="Genomic_DNA"/>
</dbReference>
<dbReference type="InterPro" id="IPR036188">
    <property type="entry name" value="FAD/NAD-bd_sf"/>
</dbReference>
<keyword evidence="3" id="KW-1185">Reference proteome</keyword>
<sequence>MWLTLTDSITLYHRIQDDYIAWADKTGGSVVELHAYCYKETEFPTQADLLATFEAELYEIVPSLRQAQMLHRQLVNQKNFAGFPPGSFAQRPETSTAVPNLIFAGDWVKMPFPCGLMERAVSSGLLAANTILQRQGVQRRPLLSVNPEGILKI</sequence>
<name>A0A1Z3HKQ2_9CYAN</name>
<dbReference type="KEGG" id="hhg:XM38_018370"/>
<dbReference type="AlphaFoldDB" id="A0A1Z3HKQ2"/>
<evidence type="ECO:0000313" key="3">
    <source>
        <dbReference type="Proteomes" id="UP000191901"/>
    </source>
</evidence>
<dbReference type="SUPFAM" id="SSF51905">
    <property type="entry name" value="FAD/NAD(P)-binding domain"/>
    <property type="match status" value="1"/>
</dbReference>
<organism evidence="2 3">
    <name type="scientific">Halomicronema hongdechloris C2206</name>
    <dbReference type="NCBI Taxonomy" id="1641165"/>
    <lineage>
        <taxon>Bacteria</taxon>
        <taxon>Bacillati</taxon>
        <taxon>Cyanobacteriota</taxon>
        <taxon>Cyanophyceae</taxon>
        <taxon>Nodosilineales</taxon>
        <taxon>Nodosilineaceae</taxon>
        <taxon>Halomicronema</taxon>
    </lineage>
</organism>
<accession>A0A1Z3HKQ2</accession>